<dbReference type="HAMAP" id="MF_01374">
    <property type="entry name" value="Glyoxalase_2"/>
    <property type="match status" value="1"/>
</dbReference>
<feature type="binding site" evidence="7">
    <location>
        <position position="57"/>
    </location>
    <ligand>
        <name>Zn(2+)</name>
        <dbReference type="ChEBI" id="CHEBI:29105"/>
        <label>2</label>
    </ligand>
</feature>
<dbReference type="EC" id="3.1.2.6" evidence="7"/>
<feature type="binding site" evidence="7">
    <location>
        <position position="53"/>
    </location>
    <ligand>
        <name>Zn(2+)</name>
        <dbReference type="ChEBI" id="CHEBI:29105"/>
        <label>1</label>
    </ligand>
</feature>
<comment type="subunit">
    <text evidence="7">Monomer.</text>
</comment>
<feature type="binding site" evidence="7">
    <location>
        <position position="128"/>
    </location>
    <ligand>
        <name>Zn(2+)</name>
        <dbReference type="ChEBI" id="CHEBI:29105"/>
        <label>2</label>
    </ligand>
</feature>
<keyword evidence="6 7" id="KW-0862">Zinc</keyword>
<protein>
    <recommendedName>
        <fullName evidence="7">Hydroxyacylglutathione hydrolase</fullName>
        <ecNumber evidence="7">3.1.2.6</ecNumber>
    </recommendedName>
    <alternativeName>
        <fullName evidence="7">Glyoxalase II</fullName>
        <shortName evidence="7">Glx II</shortName>
    </alternativeName>
</protein>
<keyword evidence="5 7" id="KW-0378">Hydrolase</keyword>
<dbReference type="GO" id="GO:0004416">
    <property type="term" value="F:hydroxyacylglutathione hydrolase activity"/>
    <property type="evidence" value="ECO:0007669"/>
    <property type="project" value="UniProtKB-UniRule"/>
</dbReference>
<proteinExistence type="inferred from homology"/>
<dbReference type="RefSeq" id="WP_074928045.1">
    <property type="nucleotide sequence ID" value="NZ_FPBL01000004.1"/>
</dbReference>
<comment type="cofactor">
    <cofactor evidence="7">
        <name>Zn(2+)</name>
        <dbReference type="ChEBI" id="CHEBI:29105"/>
    </cofactor>
    <text evidence="7">Binds 2 Zn(2+) ions per subunit.</text>
</comment>
<evidence type="ECO:0000313" key="9">
    <source>
        <dbReference type="EMBL" id="SFU56872.1"/>
    </source>
</evidence>
<dbReference type="InterPro" id="IPR032282">
    <property type="entry name" value="HAGH_C"/>
</dbReference>
<evidence type="ECO:0000256" key="2">
    <source>
        <dbReference type="ARBA" id="ARBA00004963"/>
    </source>
</evidence>
<feature type="binding site" evidence="7">
    <location>
        <position position="111"/>
    </location>
    <ligand>
        <name>Zn(2+)</name>
        <dbReference type="ChEBI" id="CHEBI:29105"/>
        <label>1</label>
    </ligand>
</feature>
<accession>A0A1I7H883</accession>
<dbReference type="OrthoDB" id="9802248at2"/>
<dbReference type="PANTHER" id="PTHR43705">
    <property type="entry name" value="HYDROXYACYLGLUTATHIONE HYDROLASE"/>
    <property type="match status" value="1"/>
</dbReference>
<dbReference type="InterPro" id="IPR017782">
    <property type="entry name" value="Hydroxyacylglutathione_Hdrlase"/>
</dbReference>
<keyword evidence="4 7" id="KW-0479">Metal-binding</keyword>
<reference evidence="9 10" key="1">
    <citation type="submission" date="2016-10" db="EMBL/GenBank/DDBJ databases">
        <authorList>
            <person name="de Groot N.N."/>
        </authorList>
    </citation>
    <scope>NUCLEOTIDE SEQUENCE [LARGE SCALE GENOMIC DNA]</scope>
    <source>
        <strain evidence="9 10">Nm24</strain>
    </source>
</reference>
<dbReference type="EMBL" id="FPBL01000004">
    <property type="protein sequence ID" value="SFU56872.1"/>
    <property type="molecule type" value="Genomic_DNA"/>
</dbReference>
<feature type="binding site" evidence="7">
    <location>
        <position position="128"/>
    </location>
    <ligand>
        <name>Zn(2+)</name>
        <dbReference type="ChEBI" id="CHEBI:29105"/>
        <label>1</label>
    </ligand>
</feature>
<dbReference type="SUPFAM" id="SSF56281">
    <property type="entry name" value="Metallo-hydrolase/oxidoreductase"/>
    <property type="match status" value="1"/>
</dbReference>
<dbReference type="NCBIfam" id="TIGR03413">
    <property type="entry name" value="GSH_gloB"/>
    <property type="match status" value="1"/>
</dbReference>
<evidence type="ECO:0000256" key="4">
    <source>
        <dbReference type="ARBA" id="ARBA00022723"/>
    </source>
</evidence>
<dbReference type="UniPathway" id="UPA00619">
    <property type="reaction ID" value="UER00676"/>
</dbReference>
<feature type="domain" description="Metallo-beta-lactamase" evidence="8">
    <location>
        <begin position="12"/>
        <end position="166"/>
    </location>
</feature>
<dbReference type="PIRSF" id="PIRSF005457">
    <property type="entry name" value="Glx"/>
    <property type="match status" value="1"/>
</dbReference>
<dbReference type="SMART" id="SM00849">
    <property type="entry name" value="Lactamase_B"/>
    <property type="match status" value="1"/>
</dbReference>
<evidence type="ECO:0000256" key="3">
    <source>
        <dbReference type="ARBA" id="ARBA00006759"/>
    </source>
</evidence>
<name>A0A1I7H883_9PROT</name>
<comment type="pathway">
    <text evidence="2 7">Secondary metabolite metabolism; methylglyoxal degradation; (R)-lactate from methylglyoxal: step 2/2.</text>
</comment>
<dbReference type="PANTHER" id="PTHR43705:SF1">
    <property type="entry name" value="HYDROXYACYLGLUTATHIONE HYDROLASE GLOB"/>
    <property type="match status" value="1"/>
</dbReference>
<organism evidence="9 10">
    <name type="scientific">Nitrosomonas eutropha</name>
    <dbReference type="NCBI Taxonomy" id="916"/>
    <lineage>
        <taxon>Bacteria</taxon>
        <taxon>Pseudomonadati</taxon>
        <taxon>Pseudomonadota</taxon>
        <taxon>Betaproteobacteria</taxon>
        <taxon>Nitrosomonadales</taxon>
        <taxon>Nitrosomonadaceae</taxon>
        <taxon>Nitrosomonas</taxon>
    </lineage>
</organism>
<dbReference type="Proteomes" id="UP000183926">
    <property type="component" value="Unassembled WGS sequence"/>
</dbReference>
<feature type="binding site" evidence="7">
    <location>
        <position position="166"/>
    </location>
    <ligand>
        <name>Zn(2+)</name>
        <dbReference type="ChEBI" id="CHEBI:29105"/>
        <label>2</label>
    </ligand>
</feature>
<dbReference type="InterPro" id="IPR035680">
    <property type="entry name" value="Clx_II_MBL"/>
</dbReference>
<evidence type="ECO:0000256" key="6">
    <source>
        <dbReference type="ARBA" id="ARBA00022833"/>
    </source>
</evidence>
<gene>
    <name evidence="7" type="primary">gloB</name>
    <name evidence="9" type="ORF">SAMN05216339_104138</name>
</gene>
<comment type="function">
    <text evidence="7">Thiolesterase that catalyzes the hydrolysis of S-D-lactoyl-glutathione to form glutathione and D-lactic acid.</text>
</comment>
<dbReference type="GO" id="GO:0046872">
    <property type="term" value="F:metal ion binding"/>
    <property type="evidence" value="ECO:0007669"/>
    <property type="project" value="UniProtKB-KW"/>
</dbReference>
<evidence type="ECO:0000256" key="5">
    <source>
        <dbReference type="ARBA" id="ARBA00022801"/>
    </source>
</evidence>
<comment type="similarity">
    <text evidence="3 7">Belongs to the metallo-beta-lactamase superfamily. Glyoxalase II family.</text>
</comment>
<dbReference type="InterPro" id="IPR001279">
    <property type="entry name" value="Metallo-B-lactamas"/>
</dbReference>
<comment type="catalytic activity">
    <reaction evidence="1 7">
        <text>an S-(2-hydroxyacyl)glutathione + H2O = a 2-hydroxy carboxylate + glutathione + H(+)</text>
        <dbReference type="Rhea" id="RHEA:21864"/>
        <dbReference type="ChEBI" id="CHEBI:15377"/>
        <dbReference type="ChEBI" id="CHEBI:15378"/>
        <dbReference type="ChEBI" id="CHEBI:57925"/>
        <dbReference type="ChEBI" id="CHEBI:58896"/>
        <dbReference type="ChEBI" id="CHEBI:71261"/>
        <dbReference type="EC" id="3.1.2.6"/>
    </reaction>
</comment>
<dbReference type="Pfam" id="PF16123">
    <property type="entry name" value="HAGH_C"/>
    <property type="match status" value="1"/>
</dbReference>
<feature type="binding site" evidence="7">
    <location>
        <position position="58"/>
    </location>
    <ligand>
        <name>Zn(2+)</name>
        <dbReference type="ChEBI" id="CHEBI:29105"/>
        <label>2</label>
    </ligand>
</feature>
<evidence type="ECO:0000259" key="8">
    <source>
        <dbReference type="SMART" id="SM00849"/>
    </source>
</evidence>
<dbReference type="GO" id="GO:0019243">
    <property type="term" value="P:methylglyoxal catabolic process to D-lactate via S-lactoyl-glutathione"/>
    <property type="evidence" value="ECO:0007669"/>
    <property type="project" value="UniProtKB-UniRule"/>
</dbReference>
<evidence type="ECO:0000256" key="1">
    <source>
        <dbReference type="ARBA" id="ARBA00001623"/>
    </source>
</evidence>
<dbReference type="AlphaFoldDB" id="A0A1I7H883"/>
<feature type="binding site" evidence="7">
    <location>
        <position position="55"/>
    </location>
    <ligand>
        <name>Zn(2+)</name>
        <dbReference type="ChEBI" id="CHEBI:29105"/>
        <label>1</label>
    </ligand>
</feature>
<dbReference type="Gene3D" id="3.60.15.10">
    <property type="entry name" value="Ribonuclease Z/Hydroxyacylglutathione hydrolase-like"/>
    <property type="match status" value="1"/>
</dbReference>
<evidence type="ECO:0000313" key="10">
    <source>
        <dbReference type="Proteomes" id="UP000183926"/>
    </source>
</evidence>
<sequence>MISIFPIRAFKDNYIWIVHNQQSALIIDPGDATPVLTWISQQNLQPIAILCTHHHHDHTGGIPSLVQEFAIPVYGPVHEKIPGLTHPLTEGDMLSFPELSLEFNVLDIPGHTAGHIAYHGHNCLFCGDTLFACGCGRIFEGNAQQMFTSLQKLASLPDKTLVYCAHEYTLANIRFARIIDPDNPDLIQLESTVEEKLEQNIPTLPSSLAMEKATNPFLRCDQPAIIHSASQHVGRHLNDPVSVFAAIRDWKNNFQ</sequence>
<dbReference type="InterPro" id="IPR036866">
    <property type="entry name" value="RibonucZ/Hydroxyglut_hydro"/>
</dbReference>
<dbReference type="InterPro" id="IPR050110">
    <property type="entry name" value="Glyoxalase_II_hydrolase"/>
</dbReference>
<evidence type="ECO:0000256" key="7">
    <source>
        <dbReference type="HAMAP-Rule" id="MF_01374"/>
    </source>
</evidence>
<dbReference type="CDD" id="cd07723">
    <property type="entry name" value="hydroxyacylglutathione_hydrolase_MBL-fold"/>
    <property type="match status" value="1"/>
</dbReference>
<dbReference type="Pfam" id="PF00753">
    <property type="entry name" value="Lactamase_B"/>
    <property type="match status" value="1"/>
</dbReference>